<comment type="caution">
    <text evidence="2">The sequence shown here is derived from an EMBL/GenBank/DDBJ whole genome shotgun (WGS) entry which is preliminary data.</text>
</comment>
<dbReference type="Proteomes" id="UP000784294">
    <property type="component" value="Unassembled WGS sequence"/>
</dbReference>
<sequence length="198" mass="22677">MCKAIVRHMTDIIRARRVKSNPPSSSCGIELRISSPNTFARNESKLNIASGVRRASLPSDTRRCVNCTNCGRPVSEAALKRLVPEVVRWRLFERRFLSRRRRFLARLSLSLVHKWSQAFASTGFNLKSGRQPGRAERRHCQHKKGKYESNNGSSREPSYVSIRKVCLGHFVRRQLAKVENRAHSNGAQDKLMLCEHRP</sequence>
<evidence type="ECO:0000313" key="3">
    <source>
        <dbReference type="Proteomes" id="UP000784294"/>
    </source>
</evidence>
<organism evidence="2 3">
    <name type="scientific">Protopolystoma xenopodis</name>
    <dbReference type="NCBI Taxonomy" id="117903"/>
    <lineage>
        <taxon>Eukaryota</taxon>
        <taxon>Metazoa</taxon>
        <taxon>Spiralia</taxon>
        <taxon>Lophotrochozoa</taxon>
        <taxon>Platyhelminthes</taxon>
        <taxon>Monogenea</taxon>
        <taxon>Polyopisthocotylea</taxon>
        <taxon>Polystomatidea</taxon>
        <taxon>Polystomatidae</taxon>
        <taxon>Protopolystoma</taxon>
    </lineage>
</organism>
<evidence type="ECO:0000256" key="1">
    <source>
        <dbReference type="SAM" id="MobiDB-lite"/>
    </source>
</evidence>
<reference evidence="2" key="1">
    <citation type="submission" date="2018-11" db="EMBL/GenBank/DDBJ databases">
        <authorList>
            <consortium name="Pathogen Informatics"/>
        </authorList>
    </citation>
    <scope>NUCLEOTIDE SEQUENCE</scope>
</reference>
<keyword evidence="3" id="KW-1185">Reference proteome</keyword>
<proteinExistence type="predicted"/>
<evidence type="ECO:0000313" key="2">
    <source>
        <dbReference type="EMBL" id="VEL39524.1"/>
    </source>
</evidence>
<protein>
    <submittedName>
        <fullName evidence="2">Uncharacterized protein</fullName>
    </submittedName>
</protein>
<feature type="compositionally biased region" description="Basic residues" evidence="1">
    <location>
        <begin position="136"/>
        <end position="145"/>
    </location>
</feature>
<gene>
    <name evidence="2" type="ORF">PXEA_LOCUS32964</name>
</gene>
<feature type="region of interest" description="Disordered" evidence="1">
    <location>
        <begin position="126"/>
        <end position="156"/>
    </location>
</feature>
<dbReference type="AlphaFoldDB" id="A0A3S5B3R0"/>
<accession>A0A3S5B3R0</accession>
<dbReference type="EMBL" id="CAAALY010261555">
    <property type="protein sequence ID" value="VEL39524.1"/>
    <property type="molecule type" value="Genomic_DNA"/>
</dbReference>
<name>A0A3S5B3R0_9PLAT</name>